<evidence type="ECO:0000313" key="3">
    <source>
        <dbReference type="Proteomes" id="UP001156601"/>
    </source>
</evidence>
<keyword evidence="3" id="KW-1185">Reference proteome</keyword>
<dbReference type="AlphaFoldDB" id="A0AA37T0M0"/>
<protein>
    <recommendedName>
        <fullName evidence="1">DUF1330 domain-containing protein</fullName>
    </recommendedName>
</protein>
<dbReference type="InterPro" id="IPR010753">
    <property type="entry name" value="DUF1330"/>
</dbReference>
<sequence>MKYSIDTLIKLYGTGFNLPSRAQWQSLVEGDQDAPLTVVNFFKLRTGADNKLIEESMSGHEAFSKYAETSVPKVAEVGGHFVLRGAVEADFIGDNLEQWDIIAIGQYPRRENFLQLLMDEDYHAAFKYRQAAVETQHVYFISAM</sequence>
<proteinExistence type="predicted"/>
<dbReference type="PANTHER" id="PTHR40257">
    <property type="match status" value="1"/>
</dbReference>
<gene>
    <name evidence="2" type="ORF">GCM10007852_38890</name>
</gene>
<reference evidence="2" key="1">
    <citation type="journal article" date="2014" name="Int. J. Syst. Evol. Microbiol.">
        <title>Complete genome sequence of Corynebacterium casei LMG S-19264T (=DSM 44701T), isolated from a smear-ripened cheese.</title>
        <authorList>
            <consortium name="US DOE Joint Genome Institute (JGI-PGF)"/>
            <person name="Walter F."/>
            <person name="Albersmeier A."/>
            <person name="Kalinowski J."/>
            <person name="Ruckert C."/>
        </authorList>
    </citation>
    <scope>NUCLEOTIDE SEQUENCE</scope>
    <source>
        <strain evidence="2">NBRC 110023</strain>
    </source>
</reference>
<dbReference type="InterPro" id="IPR011008">
    <property type="entry name" value="Dimeric_a/b-barrel"/>
</dbReference>
<accession>A0AA37T0M0</accession>
<evidence type="ECO:0000313" key="2">
    <source>
        <dbReference type="EMBL" id="GLR72981.1"/>
    </source>
</evidence>
<evidence type="ECO:0000259" key="1">
    <source>
        <dbReference type="Pfam" id="PF07045"/>
    </source>
</evidence>
<dbReference type="SUPFAM" id="SSF54909">
    <property type="entry name" value="Dimeric alpha+beta barrel"/>
    <property type="match status" value="1"/>
</dbReference>
<name>A0AA37T0M0_9ALTE</name>
<dbReference type="RefSeq" id="WP_284219400.1">
    <property type="nucleotide sequence ID" value="NZ_BSOT01000019.1"/>
</dbReference>
<dbReference type="Gene3D" id="3.30.70.100">
    <property type="match status" value="1"/>
</dbReference>
<dbReference type="EMBL" id="BSOT01000019">
    <property type="protein sequence ID" value="GLR72981.1"/>
    <property type="molecule type" value="Genomic_DNA"/>
</dbReference>
<dbReference type="Pfam" id="PF07045">
    <property type="entry name" value="DUF1330"/>
    <property type="match status" value="1"/>
</dbReference>
<dbReference type="Proteomes" id="UP001156601">
    <property type="component" value="Unassembled WGS sequence"/>
</dbReference>
<feature type="domain" description="DUF1330" evidence="1">
    <location>
        <begin position="59"/>
        <end position="138"/>
    </location>
</feature>
<reference evidence="2" key="2">
    <citation type="submission" date="2023-01" db="EMBL/GenBank/DDBJ databases">
        <title>Draft genome sequence of Agaribacter marinus strain NBRC 110023.</title>
        <authorList>
            <person name="Sun Q."/>
            <person name="Mori K."/>
        </authorList>
    </citation>
    <scope>NUCLEOTIDE SEQUENCE</scope>
    <source>
        <strain evidence="2">NBRC 110023</strain>
    </source>
</reference>
<organism evidence="2 3">
    <name type="scientific">Agaribacter marinus</name>
    <dbReference type="NCBI Taxonomy" id="1431249"/>
    <lineage>
        <taxon>Bacteria</taxon>
        <taxon>Pseudomonadati</taxon>
        <taxon>Pseudomonadota</taxon>
        <taxon>Gammaproteobacteria</taxon>
        <taxon>Alteromonadales</taxon>
        <taxon>Alteromonadaceae</taxon>
        <taxon>Agaribacter</taxon>
    </lineage>
</organism>
<dbReference type="PANTHER" id="PTHR40257:SF1">
    <property type="entry name" value="DUF1330 DOMAIN-CONTAINING PROTEIN"/>
    <property type="match status" value="1"/>
</dbReference>
<comment type="caution">
    <text evidence="2">The sequence shown here is derived from an EMBL/GenBank/DDBJ whole genome shotgun (WGS) entry which is preliminary data.</text>
</comment>